<reference evidence="1 2" key="1">
    <citation type="journal article" date="2013" name="J. Bacteriol.">
        <title>Roles of HynAB and Ech, the only two hydrogenases found in the model sulfate reducer Desulfovibrio gigas.</title>
        <authorList>
            <person name="Morais-Silva F.O."/>
            <person name="Santos C.I."/>
            <person name="Rodrigues R."/>
            <person name="Pereira I.A."/>
            <person name="Rodrigues-Pousada C."/>
        </authorList>
    </citation>
    <scope>NUCLEOTIDE SEQUENCE [LARGE SCALE GENOMIC DNA]</scope>
    <source>
        <strain evidence="2">ATCC 19364 / DSM 1382 / NCIMB 9332 / VKM B-1759</strain>
    </source>
</reference>
<dbReference type="OrthoDB" id="9816036at2"/>
<organism evidence="1 2">
    <name type="scientific">Megalodesulfovibrio gigas (strain ATCC 19364 / DSM 1382 / NCIMB 9332 / VKM B-1759)</name>
    <name type="common">Desulfovibrio gigas</name>
    <dbReference type="NCBI Taxonomy" id="1121448"/>
    <lineage>
        <taxon>Bacteria</taxon>
        <taxon>Pseudomonadati</taxon>
        <taxon>Thermodesulfobacteriota</taxon>
        <taxon>Desulfovibrionia</taxon>
        <taxon>Desulfovibrionales</taxon>
        <taxon>Desulfovibrionaceae</taxon>
        <taxon>Megalodesulfovibrio</taxon>
    </lineage>
</organism>
<dbReference type="KEGG" id="dgg:DGI_0187"/>
<evidence type="ECO:0000313" key="1">
    <source>
        <dbReference type="EMBL" id="AGW12124.1"/>
    </source>
</evidence>
<dbReference type="PATRIC" id="fig|1121448.10.peg.192"/>
<sequence length="254" mass="28739">MPQCFVIQPFDYKFNKRFDDVFKVAIEAADLTPYRVDQDQSVTIPIESIEHGIKNSIICLADISTNNPNVWYELGYAHASSIPVVLISEKRENGKYPFDIQHRSILLYATESSSDFLELQQKITAKLKAETTIEMQMRQVQATQQTAPIHGLSYEEIKVIAIIGASSAALNSKDSYYSLSSKAERAGLTEIGFAIAYRKLLSMQLIRSEAIFDHEYQSEYAAVSVTEKGWAWITENENLFVKTKDPSGFEELPF</sequence>
<gene>
    <name evidence="1" type="ORF">DGI_0187</name>
</gene>
<dbReference type="EMBL" id="CP006585">
    <property type="protein sequence ID" value="AGW12124.1"/>
    <property type="molecule type" value="Genomic_DNA"/>
</dbReference>
<protein>
    <submittedName>
        <fullName evidence="1">Uncharacterized protein</fullName>
    </submittedName>
</protein>
<dbReference type="AlphaFoldDB" id="T2G7G2"/>
<dbReference type="RefSeq" id="WP_021758714.1">
    <property type="nucleotide sequence ID" value="NC_022444.1"/>
</dbReference>
<dbReference type="eggNOG" id="COG3613">
    <property type="taxonomic scope" value="Bacteria"/>
</dbReference>
<accession>T2G7G2</accession>
<proteinExistence type="predicted"/>
<evidence type="ECO:0000313" key="2">
    <source>
        <dbReference type="Proteomes" id="UP000016587"/>
    </source>
</evidence>
<keyword evidence="2" id="KW-1185">Reference proteome</keyword>
<dbReference type="HOGENOM" id="CLU_1052428_0_0_7"/>
<name>T2G7G2_MEGG1</name>
<reference evidence="2" key="2">
    <citation type="submission" date="2013-07" db="EMBL/GenBank/DDBJ databases">
        <authorList>
            <person name="Morais-Silva F.O."/>
            <person name="Rezende A.M."/>
            <person name="Pimentel C."/>
            <person name="Resende D.M."/>
            <person name="Santos C.I."/>
            <person name="Clemente C."/>
            <person name="de Oliveira L.M."/>
            <person name="da Silva S.M."/>
            <person name="Costa D.A."/>
            <person name="Varela-Raposo A."/>
            <person name="Horacio E.C.A."/>
            <person name="Matos M."/>
            <person name="Flores O."/>
            <person name="Ruiz J.C."/>
            <person name="Rodrigues-Pousada C."/>
        </authorList>
    </citation>
    <scope>NUCLEOTIDE SEQUENCE [LARGE SCALE GENOMIC DNA]</scope>
    <source>
        <strain evidence="2">ATCC 19364 / DSM 1382 / NCIMB 9332 / VKM B-1759</strain>
    </source>
</reference>
<dbReference type="Proteomes" id="UP000016587">
    <property type="component" value="Chromosome"/>
</dbReference>
<dbReference type="Gene3D" id="3.40.50.450">
    <property type="match status" value="1"/>
</dbReference>